<reference evidence="2 3" key="3">
    <citation type="journal article" date="2017" name="G3 (Bethesda)">
        <title>Comparative analysis highlights variable genome content of wheat rusts and divergence of the mating loci.</title>
        <authorList>
            <person name="Cuomo C.A."/>
            <person name="Bakkeren G."/>
            <person name="Khalil H.B."/>
            <person name="Panwar V."/>
            <person name="Joly D."/>
            <person name="Linning R."/>
            <person name="Sakthikumar S."/>
            <person name="Song X."/>
            <person name="Adiconis X."/>
            <person name="Fan L."/>
            <person name="Goldberg J.M."/>
            <person name="Levin J.Z."/>
            <person name="Young S."/>
            <person name="Zeng Q."/>
            <person name="Anikster Y."/>
            <person name="Bruce M."/>
            <person name="Wang M."/>
            <person name="Yin C."/>
            <person name="McCallum B."/>
            <person name="Szabo L.J."/>
            <person name="Hulbert S."/>
            <person name="Chen X."/>
            <person name="Fellers J.P."/>
        </authorList>
    </citation>
    <scope>NUCLEOTIDE SEQUENCE</scope>
    <source>
        <strain evidence="3">Isolate 1-1 / race 1 (BBBD)</strain>
        <strain evidence="2">isolate 1-1 / race 1 (BBBD)</strain>
    </source>
</reference>
<dbReference type="EnsemblFungi" id="PTTG_12350-t43_1">
    <property type="protein sequence ID" value="PTTG_12350-t43_1-p1"/>
    <property type="gene ID" value="PTTG_12350"/>
</dbReference>
<protein>
    <submittedName>
        <fullName evidence="1 2">Uncharacterized protein</fullName>
    </submittedName>
</protein>
<dbReference type="AlphaFoldDB" id="A0A180GEA1"/>
<dbReference type="PANTHER" id="PTHR33069:SF3">
    <property type="entry name" value="DYNEIN HEAVY CHAIN TAIL DOMAIN-CONTAINING PROTEIN"/>
    <property type="match status" value="1"/>
</dbReference>
<gene>
    <name evidence="1" type="ORF">PTTG_12350</name>
</gene>
<keyword evidence="3" id="KW-1185">Reference proteome</keyword>
<accession>A0A180GEA1</accession>
<evidence type="ECO:0000313" key="1">
    <source>
        <dbReference type="EMBL" id="OAV90778.1"/>
    </source>
</evidence>
<evidence type="ECO:0000313" key="3">
    <source>
        <dbReference type="Proteomes" id="UP000005240"/>
    </source>
</evidence>
<dbReference type="VEuPathDB" id="FungiDB:PTTG_12350"/>
<sequence>MAESLSQPSLKSRNRKCAKEILFSINAVRTHPFKSWPRKSLLTLKDFNSAKLISYPGSLYVDLVTNEFERLKSKYYHPPRLGMPDETNINQAPSDISTDRKVPEGLANELQFILLPRLLEQICTLSSTLELPALLNEPESNLSLVLQLQADLECSLDRIQYLGATLWSITRSLRNRTNDHHLKGLKSFRLSRVKQSLPIMADDMYHLFDVANQLIQQTELSSVPCMAVCDSYSLEERLHWAVYCASNQIKQMTCYFQSSDLALSQVPWQLTRNIIERNMEFIIHRLNYPTYATKGENQLQRPVEFGDDTVIQLNKLMLPIMKLCVIFLGKFSSRGLAKERLPIFMEICSDQIEILGASADPMIPGLRRLLRKLRTADGPGGGVTSDDLTSLAKSLKSCLESPLPLIHMYFIPLIPDLNVQKHYTHWCETWNNLIALAIHNFTRVAESFVAIP</sequence>
<reference evidence="2" key="4">
    <citation type="submission" date="2025-05" db="UniProtKB">
        <authorList>
            <consortium name="EnsemblFungi"/>
        </authorList>
    </citation>
    <scope>IDENTIFICATION</scope>
    <source>
        <strain evidence="2">isolate 1-1 / race 1 (BBBD)</strain>
    </source>
</reference>
<dbReference type="EMBL" id="ADAS02000094">
    <property type="protein sequence ID" value="OAV90778.1"/>
    <property type="molecule type" value="Genomic_DNA"/>
</dbReference>
<reference evidence="1" key="1">
    <citation type="submission" date="2009-11" db="EMBL/GenBank/DDBJ databases">
        <authorList>
            <consortium name="The Broad Institute Genome Sequencing Platform"/>
            <person name="Ward D."/>
            <person name="Feldgarden M."/>
            <person name="Earl A."/>
            <person name="Young S.K."/>
            <person name="Zeng Q."/>
            <person name="Koehrsen M."/>
            <person name="Alvarado L."/>
            <person name="Berlin A."/>
            <person name="Bochicchio J."/>
            <person name="Borenstein D."/>
            <person name="Chapman S.B."/>
            <person name="Chen Z."/>
            <person name="Engels R."/>
            <person name="Freedman E."/>
            <person name="Gellesch M."/>
            <person name="Goldberg J."/>
            <person name="Griggs A."/>
            <person name="Gujja S."/>
            <person name="Heilman E."/>
            <person name="Heiman D."/>
            <person name="Hepburn T."/>
            <person name="Howarth C."/>
            <person name="Jen D."/>
            <person name="Larson L."/>
            <person name="Lewis B."/>
            <person name="Mehta T."/>
            <person name="Park D."/>
            <person name="Pearson M."/>
            <person name="Roberts A."/>
            <person name="Saif S."/>
            <person name="Shea T."/>
            <person name="Shenoy N."/>
            <person name="Sisk P."/>
            <person name="Stolte C."/>
            <person name="Sykes S."/>
            <person name="Thomson T."/>
            <person name="Walk T."/>
            <person name="White J."/>
            <person name="Yandava C."/>
            <person name="Izard J."/>
            <person name="Baranova O.V."/>
            <person name="Blanton J.M."/>
            <person name="Tanner A.C."/>
            <person name="Dewhirst F.E."/>
            <person name="Haas B."/>
            <person name="Nusbaum C."/>
            <person name="Birren B."/>
        </authorList>
    </citation>
    <scope>NUCLEOTIDE SEQUENCE [LARGE SCALE GENOMIC DNA]</scope>
    <source>
        <strain evidence="1">1-1 BBBD Race 1</strain>
    </source>
</reference>
<dbReference type="PANTHER" id="PTHR33069">
    <property type="entry name" value="CHROMOSOME 7, WHOLE GENOME SHOTGUN SEQUENCE-RELATED"/>
    <property type="match status" value="1"/>
</dbReference>
<dbReference type="Proteomes" id="UP000005240">
    <property type="component" value="Unassembled WGS sequence"/>
</dbReference>
<evidence type="ECO:0000313" key="2">
    <source>
        <dbReference type="EnsemblFungi" id="PTTG_12350-t43_1-p1"/>
    </source>
</evidence>
<proteinExistence type="predicted"/>
<organism evidence="1">
    <name type="scientific">Puccinia triticina (isolate 1-1 / race 1 (BBBD))</name>
    <name type="common">Brown leaf rust fungus</name>
    <dbReference type="NCBI Taxonomy" id="630390"/>
    <lineage>
        <taxon>Eukaryota</taxon>
        <taxon>Fungi</taxon>
        <taxon>Dikarya</taxon>
        <taxon>Basidiomycota</taxon>
        <taxon>Pucciniomycotina</taxon>
        <taxon>Pucciniomycetes</taxon>
        <taxon>Pucciniales</taxon>
        <taxon>Pucciniaceae</taxon>
        <taxon>Puccinia</taxon>
    </lineage>
</organism>
<reference evidence="1" key="2">
    <citation type="submission" date="2016-05" db="EMBL/GenBank/DDBJ databases">
        <title>Comparative analysis highlights variable genome content of wheat rusts and divergence of the mating loci.</title>
        <authorList>
            <person name="Cuomo C.A."/>
            <person name="Bakkeren G."/>
            <person name="Szabo L."/>
            <person name="Khalil H."/>
            <person name="Joly D."/>
            <person name="Goldberg J."/>
            <person name="Young S."/>
            <person name="Zeng Q."/>
            <person name="Fellers J."/>
        </authorList>
    </citation>
    <scope>NUCLEOTIDE SEQUENCE [LARGE SCALE GENOMIC DNA]</scope>
    <source>
        <strain evidence="1">1-1 BBBD Race 1</strain>
    </source>
</reference>
<name>A0A180GEA1_PUCT1</name>